<dbReference type="Proteomes" id="UP000535078">
    <property type="component" value="Unassembled WGS sequence"/>
</dbReference>
<feature type="transmembrane region" description="Helical" evidence="1">
    <location>
        <begin position="272"/>
        <end position="294"/>
    </location>
</feature>
<evidence type="ECO:0000313" key="3">
    <source>
        <dbReference type="Proteomes" id="UP000535078"/>
    </source>
</evidence>
<feature type="transmembrane region" description="Helical" evidence="1">
    <location>
        <begin position="348"/>
        <end position="370"/>
    </location>
</feature>
<dbReference type="PANTHER" id="PTHR37814:SF1">
    <property type="entry name" value="MEMBRANE PROTEIN"/>
    <property type="match status" value="1"/>
</dbReference>
<feature type="transmembrane region" description="Helical" evidence="1">
    <location>
        <begin position="56"/>
        <end position="75"/>
    </location>
</feature>
<organism evidence="2 3">
    <name type="scientific">Sphingopyxis italica</name>
    <dbReference type="NCBI Taxonomy" id="1129133"/>
    <lineage>
        <taxon>Bacteria</taxon>
        <taxon>Pseudomonadati</taxon>
        <taxon>Pseudomonadota</taxon>
        <taxon>Alphaproteobacteria</taxon>
        <taxon>Sphingomonadales</taxon>
        <taxon>Sphingomonadaceae</taxon>
        <taxon>Sphingopyxis</taxon>
    </lineage>
</organism>
<dbReference type="EMBL" id="JAATIT010000006">
    <property type="protein sequence ID" value="NJB91459.1"/>
    <property type="molecule type" value="Genomic_DNA"/>
</dbReference>
<dbReference type="InterPro" id="IPR038728">
    <property type="entry name" value="YkvI-like"/>
</dbReference>
<gene>
    <name evidence="2" type="ORF">GGR90_003670</name>
</gene>
<feature type="transmembrane region" description="Helical" evidence="1">
    <location>
        <begin position="130"/>
        <end position="148"/>
    </location>
</feature>
<keyword evidence="3" id="KW-1185">Reference proteome</keyword>
<feature type="transmembrane region" description="Helical" evidence="1">
    <location>
        <begin position="160"/>
        <end position="182"/>
    </location>
</feature>
<sequence length="382" mass="40283">MSVGETGGRAQDSTWFQRFLLPGFALKAVIIGGGYATGRELAEYFVPSGPWGGLSAMLLATCIWSIVAALTFALARKLDAYDYRAFFKGLLGPAWVAFEAAYLIFVVLILAVFGAAAGAIGAATFGWPELAGVVLLAVSIVAVTAWGTSAVEQMFKYVSILLYAVYGLFLILALASFGGLIGQGFANAPPPSGNWMAGGLTYASYNIVGAVVILPVLRHLTSQRDAVVAGLIAGPLSMLPAILFFVAMMAFYPAIGDETLPSDFLLRQMNVPGFHILFQVMIFAALLESGAGAVHAVNERISGAVESRGRPPLSAAARAIIGAVILTGCMFVAGRIGLVDLIASGYRFLAWLFLAVFVLPLLTLGTWRLLRPATAPHMEALP</sequence>
<name>A0A7X6BAK8_9SPHN</name>
<accession>A0A7X6BAK8</accession>
<evidence type="ECO:0000313" key="2">
    <source>
        <dbReference type="EMBL" id="NJB91459.1"/>
    </source>
</evidence>
<dbReference type="RefSeq" id="WP_167922816.1">
    <property type="nucleotide sequence ID" value="NZ_JAATIT010000006.1"/>
</dbReference>
<keyword evidence="1" id="KW-1133">Transmembrane helix</keyword>
<feature type="transmembrane region" description="Helical" evidence="1">
    <location>
        <begin position="227"/>
        <end position="252"/>
    </location>
</feature>
<reference evidence="2 3" key="1">
    <citation type="submission" date="2020-03" db="EMBL/GenBank/DDBJ databases">
        <title>Genomic Encyclopedia of Type Strains, Phase IV (KMG-IV): sequencing the most valuable type-strain genomes for metagenomic binning, comparative biology and taxonomic classification.</title>
        <authorList>
            <person name="Goeker M."/>
        </authorList>
    </citation>
    <scope>NUCLEOTIDE SEQUENCE [LARGE SCALE GENOMIC DNA]</scope>
    <source>
        <strain evidence="2 3">DSM 25229</strain>
    </source>
</reference>
<dbReference type="AlphaFoldDB" id="A0A7X6BAK8"/>
<dbReference type="PANTHER" id="PTHR37814">
    <property type="entry name" value="CONSERVED MEMBRANE PROTEIN"/>
    <property type="match status" value="1"/>
</dbReference>
<protein>
    <submittedName>
        <fullName evidence="2">Putative membrane protein YkvI</fullName>
    </submittedName>
</protein>
<feature type="transmembrane region" description="Helical" evidence="1">
    <location>
        <begin position="315"/>
        <end position="336"/>
    </location>
</feature>
<proteinExistence type="predicted"/>
<feature type="transmembrane region" description="Helical" evidence="1">
    <location>
        <begin position="19"/>
        <end position="36"/>
    </location>
</feature>
<feature type="transmembrane region" description="Helical" evidence="1">
    <location>
        <begin position="96"/>
        <end position="124"/>
    </location>
</feature>
<comment type="caution">
    <text evidence="2">The sequence shown here is derived from an EMBL/GenBank/DDBJ whole genome shotgun (WGS) entry which is preliminary data.</text>
</comment>
<feature type="transmembrane region" description="Helical" evidence="1">
    <location>
        <begin position="202"/>
        <end position="220"/>
    </location>
</feature>
<keyword evidence="1" id="KW-0812">Transmembrane</keyword>
<evidence type="ECO:0000256" key="1">
    <source>
        <dbReference type="SAM" id="Phobius"/>
    </source>
</evidence>
<keyword evidence="1" id="KW-0472">Membrane</keyword>